<feature type="domain" description="PI-PLC Y-box" evidence="9">
    <location>
        <begin position="717"/>
        <end position="835"/>
    </location>
</feature>
<dbReference type="InterPro" id="IPR011993">
    <property type="entry name" value="PH-like_dom_sf"/>
</dbReference>
<dbReference type="PROSITE" id="PS50007">
    <property type="entry name" value="PIPLC_X_DOMAIN"/>
    <property type="match status" value="1"/>
</dbReference>
<dbReference type="GO" id="GO:0004435">
    <property type="term" value="F:phosphatidylinositol-4,5-bisphosphate phospholipase C activity"/>
    <property type="evidence" value="ECO:0007669"/>
    <property type="project" value="UniProtKB-EC"/>
</dbReference>
<dbReference type="SUPFAM" id="SSF49562">
    <property type="entry name" value="C2 domain (Calcium/lipid-binding domain, CaLB)"/>
    <property type="match status" value="1"/>
</dbReference>
<reference evidence="11 12" key="1">
    <citation type="journal article" date="2017" name="G3 (Bethesda)">
        <title>First Draft Genome Sequence of the Pathogenic Fungus Lomentospora prolificans (Formerly Scedosporium prolificans).</title>
        <authorList>
            <person name="Luo R."/>
            <person name="Zimin A."/>
            <person name="Workman R."/>
            <person name="Fan Y."/>
            <person name="Pertea G."/>
            <person name="Grossman N."/>
            <person name="Wear M.P."/>
            <person name="Jia B."/>
            <person name="Miller H."/>
            <person name="Casadevall A."/>
            <person name="Timp W."/>
            <person name="Zhang S.X."/>
            <person name="Salzberg S.L."/>
        </authorList>
    </citation>
    <scope>NUCLEOTIDE SEQUENCE [LARGE SCALE GENOMIC DNA]</scope>
    <source>
        <strain evidence="11 12">JHH-5317</strain>
    </source>
</reference>
<dbReference type="CDD" id="cd13360">
    <property type="entry name" value="PH_PLC_fungal"/>
    <property type="match status" value="1"/>
</dbReference>
<dbReference type="SUPFAM" id="SSF47473">
    <property type="entry name" value="EF-hand"/>
    <property type="match status" value="1"/>
</dbReference>
<dbReference type="Gene3D" id="1.10.238.10">
    <property type="entry name" value="EF-hand"/>
    <property type="match status" value="1"/>
</dbReference>
<keyword evidence="4 6" id="KW-0443">Lipid metabolism</keyword>
<evidence type="ECO:0000256" key="6">
    <source>
        <dbReference type="RuleBase" id="RU361133"/>
    </source>
</evidence>
<dbReference type="GO" id="GO:0016042">
    <property type="term" value="P:lipid catabolic process"/>
    <property type="evidence" value="ECO:0007669"/>
    <property type="project" value="UniProtKB-KW"/>
</dbReference>
<dbReference type="GO" id="GO:0005509">
    <property type="term" value="F:calcium ion binding"/>
    <property type="evidence" value="ECO:0007669"/>
    <property type="project" value="InterPro"/>
</dbReference>
<evidence type="ECO:0000256" key="7">
    <source>
        <dbReference type="SAM" id="MobiDB-lite"/>
    </source>
</evidence>
<dbReference type="PANTHER" id="PTHR10336">
    <property type="entry name" value="PHOSPHOINOSITIDE-SPECIFIC PHOSPHOLIPASE C FAMILY PROTEIN"/>
    <property type="match status" value="1"/>
</dbReference>
<evidence type="ECO:0000256" key="2">
    <source>
        <dbReference type="ARBA" id="ARBA00022801"/>
    </source>
</evidence>
<feature type="compositionally biased region" description="Polar residues" evidence="7">
    <location>
        <begin position="26"/>
        <end position="36"/>
    </location>
</feature>
<dbReference type="Pfam" id="PF00387">
    <property type="entry name" value="PI-PLC-Y"/>
    <property type="match status" value="1"/>
</dbReference>
<dbReference type="SUPFAM" id="SSF51695">
    <property type="entry name" value="PLC-like phosphodiesterases"/>
    <property type="match status" value="1"/>
</dbReference>
<protein>
    <recommendedName>
        <fullName evidence="1 6">Phosphoinositide phospholipase C</fullName>
        <ecNumber evidence="1 6">3.1.4.11</ecNumber>
    </recommendedName>
</protein>
<evidence type="ECO:0000259" key="9">
    <source>
        <dbReference type="PROSITE" id="PS50008"/>
    </source>
</evidence>
<name>A0A2N3MYQ4_9PEZI</name>
<dbReference type="Gene3D" id="2.30.29.30">
    <property type="entry name" value="Pleckstrin-homology domain (PH domain)/Phosphotyrosine-binding domain (PTB)"/>
    <property type="match status" value="1"/>
</dbReference>
<dbReference type="FunCoup" id="A0A2N3MYQ4">
    <property type="interactions" value="331"/>
</dbReference>
<dbReference type="InterPro" id="IPR001711">
    <property type="entry name" value="PLipase_C_Pinositol-sp_Y"/>
</dbReference>
<dbReference type="GO" id="GO:0051209">
    <property type="term" value="P:release of sequestered calcium ion into cytosol"/>
    <property type="evidence" value="ECO:0007669"/>
    <property type="project" value="TreeGrafter"/>
</dbReference>
<dbReference type="InterPro" id="IPR035892">
    <property type="entry name" value="C2_domain_sf"/>
</dbReference>
<dbReference type="InterPro" id="IPR017946">
    <property type="entry name" value="PLC-like_Pdiesterase_TIM-brl"/>
</dbReference>
<dbReference type="PANTHER" id="PTHR10336:SF36">
    <property type="entry name" value="1-PHOSPHATIDYLINOSITOL 4,5-BISPHOSPHATE PHOSPHODIESTERASE BETA-4"/>
    <property type="match status" value="1"/>
</dbReference>
<dbReference type="InParanoid" id="A0A2N3MYQ4"/>
<dbReference type="EC" id="3.1.4.11" evidence="1 6"/>
<evidence type="ECO:0000256" key="3">
    <source>
        <dbReference type="ARBA" id="ARBA00022963"/>
    </source>
</evidence>
<feature type="region of interest" description="Disordered" evidence="7">
    <location>
        <begin position="1"/>
        <end position="123"/>
    </location>
</feature>
<feature type="compositionally biased region" description="Polar residues" evidence="7">
    <location>
        <begin position="48"/>
        <end position="72"/>
    </location>
</feature>
<dbReference type="STRING" id="41688.A0A2N3MYQ4"/>
<dbReference type="Gene3D" id="2.60.40.150">
    <property type="entry name" value="C2 domain"/>
    <property type="match status" value="1"/>
</dbReference>
<sequence>MSPILFPETPGMTANSSVVPSPDPNRGSTSDDQIPYQQLPDPVLGTKPSLSSLSQPIVGSPNLSQDPLSSGKSGLVRRFSNRATNLVTRRRQSSVAPNSREGSVGPAMVRKRSGSTTTAPPDLNHVCAVLTDSDESPDDREECHSDCLALCKDGVSNGSSATLSGPGFDGAVWPEQLQAGTPLRKVSSKNRWKRIILKLDPPSGKILWDGMRKKKQIRIDDIKEIRTDSDIRQYCRDFDIPETEGARWFSIIYAAPELQKTKMLHLIADDIDTFKNWTSTLQRFWQDRLENLTSLMAFDEKAIKEYWNSEVSLQGGTDESMGRGNEGTLDFQGFERICRNLHINASPAELLSRFHEADRTSTGRLDYAKFTQFVNLMKTRNDVGDIYSALASSAAEGLSRQEFFNFVSGVQGENVEEDVAKWKAIFAEFADRGFETSSNSKGAMSAAGFTRFLTSRYNTPIVETPKEITLDRPMNEYFISSSHNTYLLGRQVVGQSSIEGYISALVDGCRCVEVDCWDGSDGQPMVLHGRSMTTSISFQEVMTTIKRYAFVKTKYPLWISLEVHTNPTQQARMATIMKETFGDLLVTEPLHPTSEKLPSPSELMNRILIKVKKTYTREDPRPLEITGRRRGNSLTSPYTKPLVDNISALPQSLPQSPLLHPLYSRRAAARNKVDPITEGVSLDNASTSGGSDEESLAEISFGGKPLDNPEMKTERVLGDLAVYCAGVKFRGFDTPEAKTFNHIFSFMESTFSKYSKPREAKKALDRHNMRYLMRVYPDRKRISSHNFDPLIYWRRGVQMAALNWQTFDLGMQLNKAMFEGGTDSTGYVLKPSELREIQLLRDGWTGKRERKTVSFSINVISAQQLMRPSGMSTSKAVHPYIEVEVFHPNDKRYKNETDSLLSTDTDTPVVHRTQIIPGNGFNPRFDRNFNFKVTTKYPDLVFVRWSVKLSSDGENYNDRAPVATFTAKLANLKQGFRTIPLLNRIGEEYVFSTLFCHIKKDPITCILLDCPEDRQPVTESSGKFLGLGLGVFGRSNGSPRSTIEKASSDSSLI</sequence>
<dbReference type="AlphaFoldDB" id="A0A2N3MYQ4"/>
<dbReference type="PROSITE" id="PS50222">
    <property type="entry name" value="EF_HAND_2"/>
    <property type="match status" value="1"/>
</dbReference>
<dbReference type="PROSITE" id="PS50008">
    <property type="entry name" value="PIPLC_Y_DOMAIN"/>
    <property type="match status" value="1"/>
</dbReference>
<dbReference type="InterPro" id="IPR001192">
    <property type="entry name" value="PI-PLC_fam"/>
</dbReference>
<evidence type="ECO:0000259" key="8">
    <source>
        <dbReference type="PROSITE" id="PS50004"/>
    </source>
</evidence>
<evidence type="ECO:0000256" key="1">
    <source>
        <dbReference type="ARBA" id="ARBA00012368"/>
    </source>
</evidence>
<dbReference type="InterPro" id="IPR002048">
    <property type="entry name" value="EF_hand_dom"/>
</dbReference>
<dbReference type="SMART" id="SM00148">
    <property type="entry name" value="PLCXc"/>
    <property type="match status" value="1"/>
</dbReference>
<accession>A0A2N3MYQ4</accession>
<dbReference type="PROSITE" id="PS50004">
    <property type="entry name" value="C2"/>
    <property type="match status" value="1"/>
</dbReference>
<dbReference type="InterPro" id="IPR000008">
    <property type="entry name" value="C2_dom"/>
</dbReference>
<dbReference type="InterPro" id="IPR000909">
    <property type="entry name" value="PLipase_C_PInositol-sp_X_dom"/>
</dbReference>
<keyword evidence="3 6" id="KW-0442">Lipid degradation</keyword>
<comment type="catalytic activity">
    <reaction evidence="6">
        <text>a 1,2-diacyl-sn-glycero-3-phospho-(1D-myo-inositol-4,5-bisphosphate) + H2O = 1D-myo-inositol 1,4,5-trisphosphate + a 1,2-diacyl-sn-glycerol + H(+)</text>
        <dbReference type="Rhea" id="RHEA:33179"/>
        <dbReference type="ChEBI" id="CHEBI:15377"/>
        <dbReference type="ChEBI" id="CHEBI:15378"/>
        <dbReference type="ChEBI" id="CHEBI:17815"/>
        <dbReference type="ChEBI" id="CHEBI:58456"/>
        <dbReference type="ChEBI" id="CHEBI:203600"/>
        <dbReference type="EC" id="3.1.4.11"/>
    </reaction>
</comment>
<keyword evidence="12" id="KW-1185">Reference proteome</keyword>
<organism evidence="11 12">
    <name type="scientific">Lomentospora prolificans</name>
    <dbReference type="NCBI Taxonomy" id="41688"/>
    <lineage>
        <taxon>Eukaryota</taxon>
        <taxon>Fungi</taxon>
        <taxon>Dikarya</taxon>
        <taxon>Ascomycota</taxon>
        <taxon>Pezizomycotina</taxon>
        <taxon>Sordariomycetes</taxon>
        <taxon>Hypocreomycetidae</taxon>
        <taxon>Microascales</taxon>
        <taxon>Microascaceae</taxon>
        <taxon>Lomentospora</taxon>
    </lineage>
</organism>
<dbReference type="SUPFAM" id="SSF50729">
    <property type="entry name" value="PH domain-like"/>
    <property type="match status" value="1"/>
</dbReference>
<dbReference type="SMART" id="SM00239">
    <property type="entry name" value="C2"/>
    <property type="match status" value="1"/>
</dbReference>
<dbReference type="GO" id="GO:0048015">
    <property type="term" value="P:phosphatidylinositol-mediated signaling"/>
    <property type="evidence" value="ECO:0007669"/>
    <property type="project" value="TreeGrafter"/>
</dbReference>
<feature type="compositionally biased region" description="Polar residues" evidence="7">
    <location>
        <begin position="81"/>
        <end position="101"/>
    </location>
</feature>
<dbReference type="CDD" id="cd08598">
    <property type="entry name" value="PI-PLC1c_yeast"/>
    <property type="match status" value="1"/>
</dbReference>
<dbReference type="Proteomes" id="UP000233524">
    <property type="component" value="Unassembled WGS sequence"/>
</dbReference>
<dbReference type="Pfam" id="PF00388">
    <property type="entry name" value="PI-PLC-X"/>
    <property type="match status" value="1"/>
</dbReference>
<evidence type="ECO:0000256" key="4">
    <source>
        <dbReference type="ARBA" id="ARBA00023098"/>
    </source>
</evidence>
<dbReference type="Gene3D" id="3.20.20.190">
    <property type="entry name" value="Phosphatidylinositol (PI) phosphodiesterase"/>
    <property type="match status" value="2"/>
</dbReference>
<evidence type="ECO:0000313" key="11">
    <source>
        <dbReference type="EMBL" id="PKS05308.1"/>
    </source>
</evidence>
<comment type="caution">
    <text evidence="11">The sequence shown here is derived from an EMBL/GenBank/DDBJ whole genome shotgun (WGS) entry which is preliminary data.</text>
</comment>
<dbReference type="EMBL" id="NLAX01001623">
    <property type="protein sequence ID" value="PKS05308.1"/>
    <property type="molecule type" value="Genomic_DNA"/>
</dbReference>
<keyword evidence="5" id="KW-0807">Transducer</keyword>
<dbReference type="CDD" id="cd00275">
    <property type="entry name" value="C2_PLC_like"/>
    <property type="match status" value="1"/>
</dbReference>
<gene>
    <name evidence="11" type="ORF">jhhlp_008681</name>
</gene>
<dbReference type="CDD" id="cd16207">
    <property type="entry name" value="EFh_ScPlc1p_like"/>
    <property type="match status" value="1"/>
</dbReference>
<keyword evidence="2 6" id="KW-0378">Hydrolase</keyword>
<dbReference type="VEuPathDB" id="FungiDB:jhhlp_008681"/>
<feature type="domain" description="EF-hand" evidence="10">
    <location>
        <begin position="345"/>
        <end position="380"/>
    </location>
</feature>
<dbReference type="SMART" id="SM00149">
    <property type="entry name" value="PLCYc"/>
    <property type="match status" value="1"/>
</dbReference>
<dbReference type="OrthoDB" id="269822at2759"/>
<evidence type="ECO:0000256" key="5">
    <source>
        <dbReference type="ARBA" id="ARBA00023224"/>
    </source>
</evidence>
<evidence type="ECO:0000259" key="10">
    <source>
        <dbReference type="PROSITE" id="PS50222"/>
    </source>
</evidence>
<feature type="domain" description="C2" evidence="8">
    <location>
        <begin position="830"/>
        <end position="983"/>
    </location>
</feature>
<proteinExistence type="predicted"/>
<dbReference type="InterPro" id="IPR037755">
    <property type="entry name" value="Plc1_PH"/>
</dbReference>
<evidence type="ECO:0000313" key="12">
    <source>
        <dbReference type="Proteomes" id="UP000233524"/>
    </source>
</evidence>
<dbReference type="PRINTS" id="PR00390">
    <property type="entry name" value="PHPHLIPASEC"/>
</dbReference>
<dbReference type="InterPro" id="IPR011992">
    <property type="entry name" value="EF-hand-dom_pair"/>
</dbReference>